<evidence type="ECO:0000313" key="3">
    <source>
        <dbReference type="Proteomes" id="UP001367676"/>
    </source>
</evidence>
<proteinExistence type="predicted"/>
<organism evidence="2 3">
    <name type="scientific">Parthenolecanium corni</name>
    <dbReference type="NCBI Taxonomy" id="536013"/>
    <lineage>
        <taxon>Eukaryota</taxon>
        <taxon>Metazoa</taxon>
        <taxon>Ecdysozoa</taxon>
        <taxon>Arthropoda</taxon>
        <taxon>Hexapoda</taxon>
        <taxon>Insecta</taxon>
        <taxon>Pterygota</taxon>
        <taxon>Neoptera</taxon>
        <taxon>Paraneoptera</taxon>
        <taxon>Hemiptera</taxon>
        <taxon>Sternorrhyncha</taxon>
        <taxon>Coccoidea</taxon>
        <taxon>Coccidae</taxon>
        <taxon>Parthenolecanium</taxon>
    </lineage>
</organism>
<keyword evidence="3" id="KW-1185">Reference proteome</keyword>
<sequence length="138" mass="15721">MTMAATVIPNGEEQEQLLQNGQISRHRRSHTLEPQPECKPECSPQHKVTNENGVVRLLSIAEVPPYLAFNQNIRGGYRNALTLKQCISSFVFWAVYGVIPTIHWMFAMGGWDNPIVQVPVPSIFKYFMRLFVTTFSII</sequence>
<dbReference type="Proteomes" id="UP001367676">
    <property type="component" value="Unassembled WGS sequence"/>
</dbReference>
<evidence type="ECO:0000256" key="1">
    <source>
        <dbReference type="SAM" id="MobiDB-lite"/>
    </source>
</evidence>
<dbReference type="EMBL" id="JBBCAQ010000038">
    <property type="protein sequence ID" value="KAK7571914.1"/>
    <property type="molecule type" value="Genomic_DNA"/>
</dbReference>
<comment type="caution">
    <text evidence="2">The sequence shown here is derived from an EMBL/GenBank/DDBJ whole genome shotgun (WGS) entry which is preliminary data.</text>
</comment>
<reference evidence="2 3" key="1">
    <citation type="submission" date="2024-03" db="EMBL/GenBank/DDBJ databases">
        <title>Adaptation during the transition from Ophiocordyceps entomopathogen to insect associate is accompanied by gene loss and intensified selection.</title>
        <authorList>
            <person name="Ward C.M."/>
            <person name="Onetto C.A."/>
            <person name="Borneman A.R."/>
        </authorList>
    </citation>
    <scope>NUCLEOTIDE SEQUENCE [LARGE SCALE GENOMIC DNA]</scope>
    <source>
        <strain evidence="2">AWRI1</strain>
        <tissue evidence="2">Single Adult Female</tissue>
    </source>
</reference>
<accession>A0AAN9T358</accession>
<evidence type="ECO:0000313" key="2">
    <source>
        <dbReference type="EMBL" id="KAK7571914.1"/>
    </source>
</evidence>
<name>A0AAN9T358_9HEMI</name>
<dbReference type="AlphaFoldDB" id="A0AAN9T358"/>
<feature type="region of interest" description="Disordered" evidence="1">
    <location>
        <begin position="19"/>
        <end position="45"/>
    </location>
</feature>
<gene>
    <name evidence="2" type="ORF">V9T40_014386</name>
</gene>
<protein>
    <submittedName>
        <fullName evidence="2">Uncharacterized protein</fullName>
    </submittedName>
</protein>